<dbReference type="Proteomes" id="UP001165568">
    <property type="component" value="Unassembled WGS sequence"/>
</dbReference>
<reference evidence="1" key="1">
    <citation type="submission" date="2022-04" db="EMBL/GenBank/DDBJ databases">
        <title>Brenneria sp. isolated from walnut trees in Serbia.</title>
        <authorList>
            <person name="Gasic K."/>
            <person name="Zlatkovic N."/>
            <person name="Kuzmanovic N."/>
        </authorList>
    </citation>
    <scope>NUCLEOTIDE SEQUENCE</scope>
    <source>
        <strain evidence="2">KBI 423</strain>
        <strain evidence="1">KBI 447</strain>
    </source>
</reference>
<organism evidence="1 4">
    <name type="scientific">Brenneria izbisi</name>
    <dbReference type="NCBI Taxonomy" id="2939450"/>
    <lineage>
        <taxon>Bacteria</taxon>
        <taxon>Pseudomonadati</taxon>
        <taxon>Pseudomonadota</taxon>
        <taxon>Gammaproteobacteria</taxon>
        <taxon>Enterobacterales</taxon>
        <taxon>Pectobacteriaceae</taxon>
        <taxon>Brenneria</taxon>
    </lineage>
</organism>
<evidence type="ECO:0000313" key="1">
    <source>
        <dbReference type="EMBL" id="MCV9879610.1"/>
    </source>
</evidence>
<dbReference type="EMBL" id="JAMPJU010000008">
    <property type="protein sequence ID" value="MCV9882999.1"/>
    <property type="molecule type" value="Genomic_DNA"/>
</dbReference>
<evidence type="ECO:0000313" key="4">
    <source>
        <dbReference type="Proteomes" id="UP001165569"/>
    </source>
</evidence>
<accession>A0AA41XVH4</accession>
<sequence>MNRLSHIFSSGSSSSGASTWNALNQDHSVVKTHEQFSAQSLGLSSYQYRTVQVKSSTMENLAQAAWANQVVKNILHAGAGNQIKDISSSSGESWARAKLADDAYSGGNSLAQLKRAQKMQGGNCPVFASTASAVLQGKTDAPMMRVRTRLPEGNSHEFLLLGDRRASRWGDRNTVVVDAWPVKPSASTFDQTFIQDARSGEKLSLRDVLSEYRNEEYSAYTFSNKDRDRLKSIKPLDTDAIDRKLHKQHLPPIGDELVDHIFATESDNLFDARVSTDPSTYYTDGDETRTFDNILSR</sequence>
<dbReference type="Proteomes" id="UP001165569">
    <property type="component" value="Unassembled WGS sequence"/>
</dbReference>
<gene>
    <name evidence="1" type="ORF">NC803_12215</name>
    <name evidence="2" type="ORF">NC856_12040</name>
</gene>
<evidence type="ECO:0008006" key="5">
    <source>
        <dbReference type="Google" id="ProtNLM"/>
    </source>
</evidence>
<dbReference type="AlphaFoldDB" id="A0AA41XVH4"/>
<name>A0AA41XVH4_9GAMM</name>
<dbReference type="RefSeq" id="WP_264090672.1">
    <property type="nucleotide sequence ID" value="NZ_JAMPJT010000008.1"/>
</dbReference>
<evidence type="ECO:0000313" key="3">
    <source>
        <dbReference type="Proteomes" id="UP001165568"/>
    </source>
</evidence>
<dbReference type="EMBL" id="JAMPJT010000008">
    <property type="protein sequence ID" value="MCV9879610.1"/>
    <property type="molecule type" value="Genomic_DNA"/>
</dbReference>
<protein>
    <recommendedName>
        <fullName evidence="5">Type III effector</fullName>
    </recommendedName>
</protein>
<keyword evidence="3" id="KW-1185">Reference proteome</keyword>
<proteinExistence type="predicted"/>
<comment type="caution">
    <text evidence="1">The sequence shown here is derived from an EMBL/GenBank/DDBJ whole genome shotgun (WGS) entry which is preliminary data.</text>
</comment>
<evidence type="ECO:0000313" key="2">
    <source>
        <dbReference type="EMBL" id="MCV9882999.1"/>
    </source>
</evidence>